<dbReference type="Pfam" id="PF06990">
    <property type="entry name" value="Gal-3-0_sulfotr"/>
    <property type="match status" value="2"/>
</dbReference>
<feature type="compositionally biased region" description="Low complexity" evidence="10">
    <location>
        <begin position="418"/>
        <end position="427"/>
    </location>
</feature>
<dbReference type="InterPro" id="IPR027417">
    <property type="entry name" value="P-loop_NTPase"/>
</dbReference>
<evidence type="ECO:0000256" key="5">
    <source>
        <dbReference type="ARBA" id="ARBA00022968"/>
    </source>
</evidence>
<evidence type="ECO:0000256" key="7">
    <source>
        <dbReference type="ARBA" id="ARBA00023034"/>
    </source>
</evidence>
<gene>
    <name evidence="12" type="ORF">BSL78_13240</name>
</gene>
<dbReference type="SUPFAM" id="SSF52540">
    <property type="entry name" value="P-loop containing nucleoside triphosphate hydrolases"/>
    <property type="match status" value="2"/>
</dbReference>
<name>A0A2G8KPD3_STIJA</name>
<evidence type="ECO:0000313" key="13">
    <source>
        <dbReference type="Proteomes" id="UP000230750"/>
    </source>
</evidence>
<keyword evidence="3 12" id="KW-0808">Transferase</keyword>
<protein>
    <submittedName>
        <fullName evidence="12">Putative galactosylceramide sulfotransferase-like</fullName>
    </submittedName>
</protein>
<keyword evidence="5" id="KW-0735">Signal-anchor</keyword>
<keyword evidence="13" id="KW-1185">Reference proteome</keyword>
<keyword evidence="7" id="KW-0333">Golgi apparatus</keyword>
<comment type="subcellular location">
    <subcellularLocation>
        <location evidence="1">Golgi apparatus membrane</location>
        <topology evidence="1">Single-pass type II membrane protein</topology>
    </subcellularLocation>
</comment>
<keyword evidence="4 11" id="KW-0812">Transmembrane</keyword>
<dbReference type="PANTHER" id="PTHR14647:SF85">
    <property type="entry name" value="GALACTOSYLCERAMIDE SULFOTRANSFERASE-LIKE"/>
    <property type="match status" value="1"/>
</dbReference>
<feature type="compositionally biased region" description="Polar residues" evidence="10">
    <location>
        <begin position="432"/>
        <end position="443"/>
    </location>
</feature>
<dbReference type="AlphaFoldDB" id="A0A2G8KPD3"/>
<dbReference type="GO" id="GO:0000139">
    <property type="term" value="C:Golgi membrane"/>
    <property type="evidence" value="ECO:0007669"/>
    <property type="project" value="UniProtKB-SubCell"/>
</dbReference>
<evidence type="ECO:0000256" key="11">
    <source>
        <dbReference type="SAM" id="Phobius"/>
    </source>
</evidence>
<comment type="similarity">
    <text evidence="2">Belongs to the galactose-3-O-sulfotransferase family.</text>
</comment>
<evidence type="ECO:0000256" key="1">
    <source>
        <dbReference type="ARBA" id="ARBA00004323"/>
    </source>
</evidence>
<dbReference type="PANTHER" id="PTHR14647">
    <property type="entry name" value="GALACTOSE-3-O-SULFOTRANSFERASE"/>
    <property type="match status" value="1"/>
</dbReference>
<evidence type="ECO:0000256" key="6">
    <source>
        <dbReference type="ARBA" id="ARBA00022989"/>
    </source>
</evidence>
<evidence type="ECO:0000256" key="10">
    <source>
        <dbReference type="SAM" id="MobiDB-lite"/>
    </source>
</evidence>
<sequence>METSKNGVVGVRGRRLVFLLFTLVVFTLVTIVLFWEPETMYFTGLDGMLDFESITSSIPVMPTTTQSPDPPLNCSATGNIIFVKTHKTGSTTVRAILNRYGYFHNLSFLQHKSKPGGHVNSDLRRTPLSSFLPPLGVKKGNIANYKGYNISNTHMRMQPGKLNELMNPGSVYVTILRHPVEQWLSAFQYFHVETTVKKYMGNKTDPVSVFLSRPKFFRTRSVYAWNNQLYDLGLERKFFLVPTYLQHKIKYYAEKFDLVLITEYFDESLILLRKLLCWTYEDIVYVKMRAQPTPLTVSNDLREKIINLNKGDNALYSYFNRTLWQRVEQYGPSFERDLKRFRRVLSEKYDECVGDQEVKSVQGNHQNIMYKVKSGSDFCTAFVNHGGVLTTLVRDKQLGSFNENEETIIENTTLSLKSNDSSLKSTDPPLESNRSSFSETQTTEQISVPTDENWYSKVKVQCETSQGNIVFIKTHKTGSTSLTAILNRFGFSRNLSFVQMADSSAGHFNYQSPSLSKNFSVFLPPIGVAKDDLSSYKGYNISTVHVRYKRPLMEALMCRDNVFYITILREPVTQLLSALQYFDVAAKNLPPKFSNRSFEESVLEIVNQTKVYERSPFAWNNQLFDLGFSKGKMRKDNLVKKYISRLNNELDLVLIMEYFDESLILLKKLLCWTFEDILYVKRRIQPSTQSIHAQSTLARLAKHNHADGLLYDHFNKTLWAKITEYGPSFYEDLKTFRSLLNNTLNDCVKGQKEVKISQHRNIVFLPVDNPSPLCHDVIDAGAIVQGIRKRQGA</sequence>
<dbReference type="Gene3D" id="3.40.50.300">
    <property type="entry name" value="P-loop containing nucleotide triphosphate hydrolases"/>
    <property type="match status" value="2"/>
</dbReference>
<evidence type="ECO:0000256" key="2">
    <source>
        <dbReference type="ARBA" id="ARBA00008124"/>
    </source>
</evidence>
<feature type="transmembrane region" description="Helical" evidence="11">
    <location>
        <begin position="16"/>
        <end position="35"/>
    </location>
</feature>
<organism evidence="12 13">
    <name type="scientific">Stichopus japonicus</name>
    <name type="common">Sea cucumber</name>
    <dbReference type="NCBI Taxonomy" id="307972"/>
    <lineage>
        <taxon>Eukaryota</taxon>
        <taxon>Metazoa</taxon>
        <taxon>Echinodermata</taxon>
        <taxon>Eleutherozoa</taxon>
        <taxon>Echinozoa</taxon>
        <taxon>Holothuroidea</taxon>
        <taxon>Aspidochirotacea</taxon>
        <taxon>Aspidochirotida</taxon>
        <taxon>Stichopodidae</taxon>
        <taxon>Apostichopus</taxon>
    </lineage>
</organism>
<dbReference type="GO" id="GO:0009247">
    <property type="term" value="P:glycolipid biosynthetic process"/>
    <property type="evidence" value="ECO:0007669"/>
    <property type="project" value="InterPro"/>
</dbReference>
<dbReference type="GO" id="GO:0001733">
    <property type="term" value="F:galactosylceramide sulfotransferase activity"/>
    <property type="evidence" value="ECO:0007669"/>
    <property type="project" value="InterPro"/>
</dbReference>
<feature type="region of interest" description="Disordered" evidence="10">
    <location>
        <begin position="418"/>
        <end position="443"/>
    </location>
</feature>
<reference evidence="12 13" key="1">
    <citation type="journal article" date="2017" name="PLoS Biol.">
        <title>The sea cucumber genome provides insights into morphological evolution and visceral regeneration.</title>
        <authorList>
            <person name="Zhang X."/>
            <person name="Sun L."/>
            <person name="Yuan J."/>
            <person name="Sun Y."/>
            <person name="Gao Y."/>
            <person name="Zhang L."/>
            <person name="Li S."/>
            <person name="Dai H."/>
            <person name="Hamel J.F."/>
            <person name="Liu C."/>
            <person name="Yu Y."/>
            <person name="Liu S."/>
            <person name="Lin W."/>
            <person name="Guo K."/>
            <person name="Jin S."/>
            <person name="Xu P."/>
            <person name="Storey K.B."/>
            <person name="Huan P."/>
            <person name="Zhang T."/>
            <person name="Zhou Y."/>
            <person name="Zhang J."/>
            <person name="Lin C."/>
            <person name="Li X."/>
            <person name="Xing L."/>
            <person name="Huo D."/>
            <person name="Sun M."/>
            <person name="Wang L."/>
            <person name="Mercier A."/>
            <person name="Li F."/>
            <person name="Yang H."/>
            <person name="Xiang J."/>
        </authorList>
    </citation>
    <scope>NUCLEOTIDE SEQUENCE [LARGE SCALE GENOMIC DNA]</scope>
    <source>
        <strain evidence="12">Shaxun</strain>
        <tissue evidence="12">Muscle</tissue>
    </source>
</reference>
<evidence type="ECO:0000256" key="4">
    <source>
        <dbReference type="ARBA" id="ARBA00022692"/>
    </source>
</evidence>
<proteinExistence type="inferred from homology"/>
<evidence type="ECO:0000256" key="3">
    <source>
        <dbReference type="ARBA" id="ARBA00022679"/>
    </source>
</evidence>
<evidence type="ECO:0000256" key="9">
    <source>
        <dbReference type="ARBA" id="ARBA00023180"/>
    </source>
</evidence>
<dbReference type="InterPro" id="IPR009729">
    <property type="entry name" value="Gal-3-0_sulfotransfrase"/>
</dbReference>
<comment type="caution">
    <text evidence="12">The sequence shown here is derived from an EMBL/GenBank/DDBJ whole genome shotgun (WGS) entry which is preliminary data.</text>
</comment>
<keyword evidence="6 11" id="KW-1133">Transmembrane helix</keyword>
<dbReference type="STRING" id="307972.A0A2G8KPD3"/>
<dbReference type="OrthoDB" id="514299at2759"/>
<keyword evidence="9" id="KW-0325">Glycoprotein</keyword>
<evidence type="ECO:0000256" key="8">
    <source>
        <dbReference type="ARBA" id="ARBA00023136"/>
    </source>
</evidence>
<keyword evidence="8 11" id="KW-0472">Membrane</keyword>
<dbReference type="EMBL" id="MRZV01000443">
    <property type="protein sequence ID" value="PIK49869.1"/>
    <property type="molecule type" value="Genomic_DNA"/>
</dbReference>
<evidence type="ECO:0000313" key="12">
    <source>
        <dbReference type="EMBL" id="PIK49869.1"/>
    </source>
</evidence>
<accession>A0A2G8KPD3</accession>
<dbReference type="Proteomes" id="UP000230750">
    <property type="component" value="Unassembled WGS sequence"/>
</dbReference>